<gene>
    <name evidence="3" type="ORF">M422DRAFT_47975</name>
</gene>
<keyword evidence="2" id="KW-0732">Signal</keyword>
<feature type="transmembrane region" description="Helical" evidence="1">
    <location>
        <begin position="93"/>
        <end position="116"/>
    </location>
</feature>
<proteinExistence type="predicted"/>
<dbReference type="AlphaFoldDB" id="A0A0C9UJ52"/>
<evidence type="ECO:0000313" key="3">
    <source>
        <dbReference type="EMBL" id="KIJ43108.1"/>
    </source>
</evidence>
<organism evidence="3 4">
    <name type="scientific">Sphaerobolus stellatus (strain SS14)</name>
    <dbReference type="NCBI Taxonomy" id="990650"/>
    <lineage>
        <taxon>Eukaryota</taxon>
        <taxon>Fungi</taxon>
        <taxon>Dikarya</taxon>
        <taxon>Basidiomycota</taxon>
        <taxon>Agaricomycotina</taxon>
        <taxon>Agaricomycetes</taxon>
        <taxon>Phallomycetidae</taxon>
        <taxon>Geastrales</taxon>
        <taxon>Sphaerobolaceae</taxon>
        <taxon>Sphaerobolus</taxon>
    </lineage>
</organism>
<feature type="signal peptide" evidence="2">
    <location>
        <begin position="1"/>
        <end position="18"/>
    </location>
</feature>
<evidence type="ECO:0000256" key="1">
    <source>
        <dbReference type="SAM" id="Phobius"/>
    </source>
</evidence>
<keyword evidence="1" id="KW-0472">Membrane</keyword>
<sequence>MGLAWMSLLAHVLTPTKSIVLFLTMISKVSTSSYNWGKDRANAINNTNGNQTQTQNPKPRYALLTSRLSQGVEIILSLIIASIKYDQGKDIGIVAWVAIVIELISCIIFLIVVTVLKYNSHKPIEVIDLIGARPDIITAASQFPFVFSRHHQVHEASSHCSQTPGLILAQGSLGG</sequence>
<feature type="chain" id="PRO_5002214327" description="Solute carrier family 40 protein" evidence="2">
    <location>
        <begin position="19"/>
        <end position="175"/>
    </location>
</feature>
<evidence type="ECO:0000256" key="2">
    <source>
        <dbReference type="SAM" id="SignalP"/>
    </source>
</evidence>
<reference evidence="3 4" key="1">
    <citation type="submission" date="2014-06" db="EMBL/GenBank/DDBJ databases">
        <title>Evolutionary Origins and Diversification of the Mycorrhizal Mutualists.</title>
        <authorList>
            <consortium name="DOE Joint Genome Institute"/>
            <consortium name="Mycorrhizal Genomics Consortium"/>
            <person name="Kohler A."/>
            <person name="Kuo A."/>
            <person name="Nagy L.G."/>
            <person name="Floudas D."/>
            <person name="Copeland A."/>
            <person name="Barry K.W."/>
            <person name="Cichocki N."/>
            <person name="Veneault-Fourrey C."/>
            <person name="LaButti K."/>
            <person name="Lindquist E.A."/>
            <person name="Lipzen A."/>
            <person name="Lundell T."/>
            <person name="Morin E."/>
            <person name="Murat C."/>
            <person name="Riley R."/>
            <person name="Ohm R."/>
            <person name="Sun H."/>
            <person name="Tunlid A."/>
            <person name="Henrissat B."/>
            <person name="Grigoriev I.V."/>
            <person name="Hibbett D.S."/>
            <person name="Martin F."/>
        </authorList>
    </citation>
    <scope>NUCLEOTIDE SEQUENCE [LARGE SCALE GENOMIC DNA]</scope>
    <source>
        <strain evidence="3 4">SS14</strain>
    </source>
</reference>
<protein>
    <recommendedName>
        <fullName evidence="5">Solute carrier family 40 protein</fullName>
    </recommendedName>
</protein>
<dbReference type="Proteomes" id="UP000054279">
    <property type="component" value="Unassembled WGS sequence"/>
</dbReference>
<accession>A0A0C9UJ52</accession>
<dbReference type="EMBL" id="KN837125">
    <property type="protein sequence ID" value="KIJ43108.1"/>
    <property type="molecule type" value="Genomic_DNA"/>
</dbReference>
<keyword evidence="4" id="KW-1185">Reference proteome</keyword>
<evidence type="ECO:0000313" key="4">
    <source>
        <dbReference type="Proteomes" id="UP000054279"/>
    </source>
</evidence>
<keyword evidence="1" id="KW-1133">Transmembrane helix</keyword>
<evidence type="ECO:0008006" key="5">
    <source>
        <dbReference type="Google" id="ProtNLM"/>
    </source>
</evidence>
<name>A0A0C9UJ52_SPHS4</name>
<dbReference type="HOGENOM" id="CLU_1533539_0_0_1"/>
<keyword evidence="1" id="KW-0812">Transmembrane</keyword>